<dbReference type="InterPro" id="IPR036271">
    <property type="entry name" value="Tet_transcr_reg_TetR-rel_C_sf"/>
</dbReference>
<evidence type="ECO:0000313" key="7">
    <source>
        <dbReference type="Proteomes" id="UP000184241"/>
    </source>
</evidence>
<dbReference type="PANTHER" id="PTHR43479">
    <property type="entry name" value="ACREF/ENVCD OPERON REPRESSOR-RELATED"/>
    <property type="match status" value="1"/>
</dbReference>
<gene>
    <name evidence="6" type="ORF">SAMN02745941_00791</name>
</gene>
<dbReference type="RefSeq" id="WP_073016959.1">
    <property type="nucleotide sequence ID" value="NZ_FQXU01000004.1"/>
</dbReference>
<dbReference type="PRINTS" id="PR00455">
    <property type="entry name" value="HTHTETR"/>
</dbReference>
<dbReference type="EMBL" id="FQXU01000004">
    <property type="protein sequence ID" value="SHH78704.1"/>
    <property type="molecule type" value="Genomic_DNA"/>
</dbReference>
<sequence length="197" mass="23033">MNRENYHHGDLKQELIDKGLLLLNREGFEKFSLRKVASMCGVSHTAPYKHFKDKEELIEEIIKKVWKSFNIALSESTNKYKFSPKEEIIEMGKAYVKFMVENPEYLNFMFLWGNSTPIKIEENKFNSYEGSAFEVFKNSAERYLKEINIDDTEYTERILTMWSMVHGIAILLAKGSIKYNGDYLDITEKMIRSGLGI</sequence>
<keyword evidence="1" id="KW-0805">Transcription regulation</keyword>
<dbReference type="AlphaFoldDB" id="A0A1M5VUQ5"/>
<dbReference type="Gene3D" id="1.10.357.10">
    <property type="entry name" value="Tetracycline Repressor, domain 2"/>
    <property type="match status" value="1"/>
</dbReference>
<evidence type="ECO:0000256" key="3">
    <source>
        <dbReference type="ARBA" id="ARBA00023163"/>
    </source>
</evidence>
<evidence type="ECO:0000259" key="5">
    <source>
        <dbReference type="PROSITE" id="PS50977"/>
    </source>
</evidence>
<protein>
    <submittedName>
        <fullName evidence="6">Transcriptional regulator, TetR family</fullName>
    </submittedName>
</protein>
<dbReference type="InterPro" id="IPR025996">
    <property type="entry name" value="MT1864/Rv1816-like_C"/>
</dbReference>
<evidence type="ECO:0000313" key="6">
    <source>
        <dbReference type="EMBL" id="SHH78704.1"/>
    </source>
</evidence>
<reference evidence="6 7" key="1">
    <citation type="submission" date="2016-11" db="EMBL/GenBank/DDBJ databases">
        <authorList>
            <person name="Jaros S."/>
            <person name="Januszkiewicz K."/>
            <person name="Wedrychowicz H."/>
        </authorList>
    </citation>
    <scope>NUCLEOTIDE SEQUENCE [LARGE SCALE GENOMIC DNA]</scope>
    <source>
        <strain evidence="6 7">DSM 6191</strain>
    </source>
</reference>
<evidence type="ECO:0000256" key="4">
    <source>
        <dbReference type="PROSITE-ProRule" id="PRU00335"/>
    </source>
</evidence>
<name>A0A1M5VUQ5_9CLOT</name>
<dbReference type="InterPro" id="IPR009057">
    <property type="entry name" value="Homeodomain-like_sf"/>
</dbReference>
<dbReference type="SUPFAM" id="SSF48498">
    <property type="entry name" value="Tetracyclin repressor-like, C-terminal domain"/>
    <property type="match status" value="1"/>
</dbReference>
<evidence type="ECO:0000256" key="1">
    <source>
        <dbReference type="ARBA" id="ARBA00023015"/>
    </source>
</evidence>
<dbReference type="SUPFAM" id="SSF46689">
    <property type="entry name" value="Homeodomain-like"/>
    <property type="match status" value="1"/>
</dbReference>
<evidence type="ECO:0000256" key="2">
    <source>
        <dbReference type="ARBA" id="ARBA00023125"/>
    </source>
</evidence>
<keyword evidence="2 4" id="KW-0238">DNA-binding</keyword>
<dbReference type="Pfam" id="PF13305">
    <property type="entry name" value="TetR_C_33"/>
    <property type="match status" value="1"/>
</dbReference>
<dbReference type="PROSITE" id="PS50977">
    <property type="entry name" value="HTH_TETR_2"/>
    <property type="match status" value="1"/>
</dbReference>
<dbReference type="Proteomes" id="UP000184241">
    <property type="component" value="Unassembled WGS sequence"/>
</dbReference>
<feature type="DNA-binding region" description="H-T-H motif" evidence="4">
    <location>
        <begin position="32"/>
        <end position="51"/>
    </location>
</feature>
<feature type="domain" description="HTH tetR-type" evidence="5">
    <location>
        <begin position="9"/>
        <end position="69"/>
    </location>
</feature>
<dbReference type="GO" id="GO:0003677">
    <property type="term" value="F:DNA binding"/>
    <property type="evidence" value="ECO:0007669"/>
    <property type="project" value="UniProtKB-UniRule"/>
</dbReference>
<keyword evidence="3" id="KW-0804">Transcription</keyword>
<accession>A0A1M5VUQ5</accession>
<dbReference type="PANTHER" id="PTHR43479:SF20">
    <property type="entry name" value="HTH TETR-TYPE DOMAIN-CONTAINING PROTEIN"/>
    <property type="match status" value="1"/>
</dbReference>
<proteinExistence type="predicted"/>
<dbReference type="InterPro" id="IPR050624">
    <property type="entry name" value="HTH-type_Tx_Regulator"/>
</dbReference>
<dbReference type="Pfam" id="PF00440">
    <property type="entry name" value="TetR_N"/>
    <property type="match status" value="1"/>
</dbReference>
<dbReference type="InterPro" id="IPR001647">
    <property type="entry name" value="HTH_TetR"/>
</dbReference>
<organism evidence="6 7">
    <name type="scientific">Clostridium intestinale DSM 6191</name>
    <dbReference type="NCBI Taxonomy" id="1121320"/>
    <lineage>
        <taxon>Bacteria</taxon>
        <taxon>Bacillati</taxon>
        <taxon>Bacillota</taxon>
        <taxon>Clostridia</taxon>
        <taxon>Eubacteriales</taxon>
        <taxon>Clostridiaceae</taxon>
        <taxon>Clostridium</taxon>
    </lineage>
</organism>